<accession>A0ABD4TFY1</accession>
<keyword evidence="2" id="KW-1185">Reference proteome</keyword>
<evidence type="ECO:0000313" key="1">
    <source>
        <dbReference type="EMBL" id="MCQ1537416.1"/>
    </source>
</evidence>
<evidence type="ECO:0000313" key="2">
    <source>
        <dbReference type="Proteomes" id="UP001524383"/>
    </source>
</evidence>
<reference evidence="1 2" key="1">
    <citation type="submission" date="2019-08" db="EMBL/GenBank/DDBJ databases">
        <authorList>
            <person name="Chen S.-C."/>
            <person name="Lai M.-C."/>
            <person name="You Y.-T."/>
        </authorList>
    </citation>
    <scope>NUCLEOTIDE SEQUENCE [LARGE SCALE GENOMIC DNA]</scope>
    <source>
        <strain evidence="1 2">P2F9704a</strain>
    </source>
</reference>
<dbReference type="RefSeq" id="WP_255331319.1">
    <property type="nucleotide sequence ID" value="NZ_VOTZ01000001.1"/>
</dbReference>
<organism evidence="1 2">
    <name type="scientific">Methanocalculus taiwanensis</name>
    <dbReference type="NCBI Taxonomy" id="106207"/>
    <lineage>
        <taxon>Archaea</taxon>
        <taxon>Methanobacteriati</taxon>
        <taxon>Methanobacteriota</taxon>
        <taxon>Stenosarchaea group</taxon>
        <taxon>Methanomicrobia</taxon>
        <taxon>Methanomicrobiales</taxon>
        <taxon>Methanocalculaceae</taxon>
        <taxon>Methanocalculus</taxon>
    </lineage>
</organism>
<evidence type="ECO:0008006" key="3">
    <source>
        <dbReference type="Google" id="ProtNLM"/>
    </source>
</evidence>
<gene>
    <name evidence="1" type="ORF">FTO68_00120</name>
</gene>
<proteinExistence type="predicted"/>
<dbReference type="EMBL" id="VOTZ01000001">
    <property type="protein sequence ID" value="MCQ1537416.1"/>
    <property type="molecule type" value="Genomic_DNA"/>
</dbReference>
<dbReference type="AlphaFoldDB" id="A0ABD4TFY1"/>
<comment type="caution">
    <text evidence="1">The sequence shown here is derived from an EMBL/GenBank/DDBJ whole genome shotgun (WGS) entry which is preliminary data.</text>
</comment>
<protein>
    <recommendedName>
        <fullName evidence="3">Lipoprotein</fullName>
    </recommendedName>
</protein>
<dbReference type="PROSITE" id="PS51257">
    <property type="entry name" value="PROKAR_LIPOPROTEIN"/>
    <property type="match status" value="1"/>
</dbReference>
<name>A0ABD4TFY1_9EURY</name>
<sequence length="235" mass="26029">MNGCSHRFCLPAVVVLVIGGLLVAGCTDTASYGKEADWSGVWIDTSVDHGALRLTQAGDRVTGTYIYGESRGTMEGTVSGNGAILTGTWRQEDSKGSFELTMSVDRQEFAGWWTEIEDTDESLQYPWTGYRAPPVSWTGTWLDDTKDSGEMILTQKGRTVSGTFSYENTNTGTVHGTISNDGYVFTGTWACDGDEGPFELTVDDTQSRFTGWWMHDELSETRFSWNGVRREEYVL</sequence>
<dbReference type="Proteomes" id="UP001524383">
    <property type="component" value="Unassembled WGS sequence"/>
</dbReference>